<evidence type="ECO:0008006" key="5">
    <source>
        <dbReference type="Google" id="ProtNLM"/>
    </source>
</evidence>
<protein>
    <recommendedName>
        <fullName evidence="5">Lipoprotein</fullName>
    </recommendedName>
</protein>
<name>A0A2D0AIK1_9FLAO</name>
<evidence type="ECO:0000313" key="4">
    <source>
        <dbReference type="Proteomes" id="UP000197768"/>
    </source>
</evidence>
<keyword evidence="1" id="KW-0812">Transmembrane</keyword>
<comment type="caution">
    <text evidence="3">The sequence shown here is derived from an EMBL/GenBank/DDBJ whole genome shotgun (WGS) entry which is preliminary data.</text>
</comment>
<dbReference type="EMBL" id="MTCZ01000041">
    <property type="protein sequence ID" value="OWP84343.1"/>
    <property type="molecule type" value="Genomic_DNA"/>
</dbReference>
<sequence length="166" mass="18905">MKNISLFRVVLFALLVGMMGACKSSLAPTVTSQTNDTIIKVQTLRDTIVKTKQDSSFYKALLECQNGKVVINRPVNFQEGEVLKIPEVELQDNYLTVKCKLPSQEVPVQLTENHTERIKNVLKIKTQYVPRELTWWQTTQTNMGRVFMGLLLTILIIALLRTLKIV</sequence>
<evidence type="ECO:0000256" key="1">
    <source>
        <dbReference type="SAM" id="Phobius"/>
    </source>
</evidence>
<dbReference type="RefSeq" id="WP_088391958.1">
    <property type="nucleotide sequence ID" value="NZ_MTCZ01000041.1"/>
</dbReference>
<feature type="signal peptide" evidence="2">
    <location>
        <begin position="1"/>
        <end position="27"/>
    </location>
</feature>
<accession>A0A2D0AIK1</accession>
<proteinExistence type="predicted"/>
<organism evidence="3 4">
    <name type="scientific">Flavobacterium davisii</name>
    <dbReference type="NCBI Taxonomy" id="2906077"/>
    <lineage>
        <taxon>Bacteria</taxon>
        <taxon>Pseudomonadati</taxon>
        <taxon>Bacteroidota</taxon>
        <taxon>Flavobacteriia</taxon>
        <taxon>Flavobacteriales</taxon>
        <taxon>Flavobacteriaceae</taxon>
        <taxon>Flavobacterium</taxon>
    </lineage>
</organism>
<evidence type="ECO:0000313" key="3">
    <source>
        <dbReference type="EMBL" id="OWP84343.1"/>
    </source>
</evidence>
<reference evidence="3 4" key="1">
    <citation type="journal article" date="2017" name="Infect. Genet. Evol.">
        <title>Comparative genome analysis of fish pathogen Flavobacterium columnare reveals extensive sequence diversity within the species.</title>
        <authorList>
            <person name="Kayansamruaj P."/>
            <person name="Dong H.T."/>
            <person name="Hirono I."/>
            <person name="Kondo H."/>
            <person name="Senapin S."/>
            <person name="Rodkhum C."/>
        </authorList>
    </citation>
    <scope>NUCLEOTIDE SEQUENCE [LARGE SCALE GENOMIC DNA]</scope>
    <source>
        <strain evidence="3 4">1215</strain>
    </source>
</reference>
<evidence type="ECO:0000256" key="2">
    <source>
        <dbReference type="SAM" id="SignalP"/>
    </source>
</evidence>
<dbReference type="AlphaFoldDB" id="A0A2D0AIK1"/>
<feature type="chain" id="PRO_5012994114" description="Lipoprotein" evidence="2">
    <location>
        <begin position="28"/>
        <end position="166"/>
    </location>
</feature>
<keyword evidence="1" id="KW-1133">Transmembrane helix</keyword>
<keyword evidence="2" id="KW-0732">Signal</keyword>
<feature type="transmembrane region" description="Helical" evidence="1">
    <location>
        <begin position="146"/>
        <end position="163"/>
    </location>
</feature>
<dbReference type="Proteomes" id="UP000197768">
    <property type="component" value="Unassembled WGS sequence"/>
</dbReference>
<keyword evidence="1" id="KW-0472">Membrane</keyword>
<gene>
    <name evidence="3" type="ORF">BWK59_05835</name>
</gene>
<dbReference type="PROSITE" id="PS51257">
    <property type="entry name" value="PROKAR_LIPOPROTEIN"/>
    <property type="match status" value="1"/>
</dbReference>